<keyword evidence="6 10" id="KW-0808">Transferase</keyword>
<sequence>MVLKGDYKNMINNERLSGILLHPTSLPSPYGIGDLGDEAYAFIDFLARAGQHLWQVLPLTHTGFGDSPYQSFSAFAGQPLLIDPRHLIRLGLIGGWELTDCPIADPSHVDYGQVIPWKEKVLALAYSRFPQKRHEIPGMDQSFQEFYESNRYWLDDYALFMACKKLHHGADWLHWPDEYRCPTLEFKAGLFKSMHEDIEYYRFIQFLFFDEWKRIKKYANDHGIRIIGDIPIFVSMDSADVWANQHLFQLDSKGYPTRVAGVPPDYFSATGQLWGNPLYNWEAHEAEHFSWWISRIRAQLHNLDILRVDHFRGFEAFWSIPYGEPTAVNGEWVKAPGHALFSAVRDAFEGDLPIIAEDLGVITPEVEALRDEFGFPGMKVLQFAFDSLDEGSYLPHRYTSPVCVCYTGTHDNDTTRSWYQTLRPECRDKVRRYTHCSNDTHFPLDLIRTALASVAAYAIFPLQDVLCVGAEGRMNTPGIGAGNWSWRYQQSALKGELADELRGMTILYGRY</sequence>
<keyword evidence="5 10" id="KW-0328">Glycosyltransferase</keyword>
<dbReference type="STRING" id="411461.DORFOR_01812"/>
<dbReference type="EC" id="2.4.1.25" evidence="3 10"/>
<dbReference type="InterPro" id="IPR003385">
    <property type="entry name" value="Glyco_hydro_77"/>
</dbReference>
<dbReference type="GO" id="GO:0004134">
    <property type="term" value="F:4-alpha-glucanotransferase activity"/>
    <property type="evidence" value="ECO:0007669"/>
    <property type="project" value="UniProtKB-EC"/>
</dbReference>
<dbReference type="eggNOG" id="COG1640">
    <property type="taxonomic scope" value="Bacteria"/>
</dbReference>
<evidence type="ECO:0000256" key="4">
    <source>
        <dbReference type="ARBA" id="ARBA00020295"/>
    </source>
</evidence>
<evidence type="ECO:0000256" key="5">
    <source>
        <dbReference type="ARBA" id="ARBA00022676"/>
    </source>
</evidence>
<gene>
    <name evidence="11" type="primary">malQ</name>
    <name evidence="11" type="ORF">DORFOR_01812</name>
</gene>
<reference evidence="11 12" key="2">
    <citation type="submission" date="2007-10" db="EMBL/GenBank/DDBJ databases">
        <authorList>
            <person name="Fulton L."/>
            <person name="Clifton S."/>
            <person name="Fulton B."/>
            <person name="Xu J."/>
            <person name="Minx P."/>
            <person name="Pepin K.H."/>
            <person name="Johnson M."/>
            <person name="Thiruvilangam P."/>
            <person name="Bhonagiri V."/>
            <person name="Nash W.E."/>
            <person name="Wang C."/>
            <person name="Mardis E.R."/>
            <person name="Wilson R.K."/>
        </authorList>
    </citation>
    <scope>NUCLEOTIDE SEQUENCE [LARGE SCALE GENOMIC DNA]</scope>
    <source>
        <strain evidence="11 12">ATCC 27755</strain>
    </source>
</reference>
<evidence type="ECO:0000256" key="8">
    <source>
        <dbReference type="ARBA" id="ARBA00031423"/>
    </source>
</evidence>
<reference evidence="11 12" key="1">
    <citation type="submission" date="2007-10" db="EMBL/GenBank/DDBJ databases">
        <title>Draft genome sequence of Dorea formicigenerans(ATCC 27755).</title>
        <authorList>
            <person name="Sudarsanam P."/>
            <person name="Ley R."/>
            <person name="Guruge J."/>
            <person name="Turnbaugh P.J."/>
            <person name="Mahowald M."/>
            <person name="Liep D."/>
            <person name="Gordon J."/>
        </authorList>
    </citation>
    <scope>NUCLEOTIDE SEQUENCE [LARGE SCALE GENOMIC DNA]</scope>
    <source>
        <strain evidence="11 12">ATCC 27755</strain>
    </source>
</reference>
<evidence type="ECO:0000313" key="11">
    <source>
        <dbReference type="EMBL" id="EDR46589.1"/>
    </source>
</evidence>
<proteinExistence type="inferred from homology"/>
<dbReference type="PaxDb" id="411461-DORFOR_01812"/>
<dbReference type="GO" id="GO:0005975">
    <property type="term" value="P:carbohydrate metabolic process"/>
    <property type="evidence" value="ECO:0007669"/>
    <property type="project" value="InterPro"/>
</dbReference>
<name>B0G781_9FIRM</name>
<dbReference type="NCBIfam" id="NF011080">
    <property type="entry name" value="PRK14508.1-3"/>
    <property type="match status" value="1"/>
</dbReference>
<protein>
    <recommendedName>
        <fullName evidence="4 10">4-alpha-glucanotransferase</fullName>
        <ecNumber evidence="3 10">2.4.1.25</ecNumber>
    </recommendedName>
    <alternativeName>
        <fullName evidence="8 10">Amylomaltase</fullName>
    </alternativeName>
    <alternativeName>
        <fullName evidence="9 10">Disproportionating enzyme</fullName>
    </alternativeName>
</protein>
<dbReference type="AlphaFoldDB" id="B0G781"/>
<comment type="similarity">
    <text evidence="2 10">Belongs to the disproportionating enzyme family.</text>
</comment>
<dbReference type="Gene3D" id="3.20.20.80">
    <property type="entry name" value="Glycosidases"/>
    <property type="match status" value="1"/>
</dbReference>
<organism evidence="11 12">
    <name type="scientific">Dorea formicigenerans ATCC 27755</name>
    <dbReference type="NCBI Taxonomy" id="411461"/>
    <lineage>
        <taxon>Bacteria</taxon>
        <taxon>Bacillati</taxon>
        <taxon>Bacillota</taxon>
        <taxon>Clostridia</taxon>
        <taxon>Lachnospirales</taxon>
        <taxon>Lachnospiraceae</taxon>
        <taxon>Dorea</taxon>
    </lineage>
</organism>
<evidence type="ECO:0000256" key="3">
    <source>
        <dbReference type="ARBA" id="ARBA00012560"/>
    </source>
</evidence>
<dbReference type="Pfam" id="PF02446">
    <property type="entry name" value="Glyco_hydro_77"/>
    <property type="match status" value="1"/>
</dbReference>
<comment type="caution">
    <text evidence="11">The sequence shown here is derived from an EMBL/GenBank/DDBJ whole genome shotgun (WGS) entry which is preliminary data.</text>
</comment>
<dbReference type="PANTHER" id="PTHR32438:SF5">
    <property type="entry name" value="4-ALPHA-GLUCANOTRANSFERASE DPE1, CHLOROPLASTIC_AMYLOPLASTIC"/>
    <property type="match status" value="1"/>
</dbReference>
<comment type="catalytic activity">
    <reaction evidence="1 10">
        <text>Transfers a segment of a (1-&gt;4)-alpha-D-glucan to a new position in an acceptor, which may be glucose or a (1-&gt;4)-alpha-D-glucan.</text>
        <dbReference type="EC" id="2.4.1.25"/>
    </reaction>
</comment>
<evidence type="ECO:0000256" key="10">
    <source>
        <dbReference type="RuleBase" id="RU361207"/>
    </source>
</evidence>
<evidence type="ECO:0000256" key="7">
    <source>
        <dbReference type="ARBA" id="ARBA00023277"/>
    </source>
</evidence>
<dbReference type="InterPro" id="IPR017853">
    <property type="entry name" value="GH"/>
</dbReference>
<keyword evidence="7 10" id="KW-0119">Carbohydrate metabolism</keyword>
<evidence type="ECO:0000256" key="2">
    <source>
        <dbReference type="ARBA" id="ARBA00005684"/>
    </source>
</evidence>
<dbReference type="NCBIfam" id="TIGR00217">
    <property type="entry name" value="malQ"/>
    <property type="match status" value="1"/>
</dbReference>
<dbReference type="Proteomes" id="UP000005359">
    <property type="component" value="Unassembled WGS sequence"/>
</dbReference>
<dbReference type="EMBL" id="AAXA02000014">
    <property type="protein sequence ID" value="EDR46589.1"/>
    <property type="molecule type" value="Genomic_DNA"/>
</dbReference>
<evidence type="ECO:0000256" key="9">
    <source>
        <dbReference type="ARBA" id="ARBA00031501"/>
    </source>
</evidence>
<dbReference type="PANTHER" id="PTHR32438">
    <property type="entry name" value="4-ALPHA-GLUCANOTRANSFERASE DPE1, CHLOROPLASTIC/AMYLOPLASTIC"/>
    <property type="match status" value="1"/>
</dbReference>
<accession>B0G781</accession>
<dbReference type="SUPFAM" id="SSF51445">
    <property type="entry name" value="(Trans)glycosidases"/>
    <property type="match status" value="1"/>
</dbReference>
<evidence type="ECO:0000313" key="12">
    <source>
        <dbReference type="Proteomes" id="UP000005359"/>
    </source>
</evidence>
<evidence type="ECO:0000256" key="1">
    <source>
        <dbReference type="ARBA" id="ARBA00000439"/>
    </source>
</evidence>
<evidence type="ECO:0000256" key="6">
    <source>
        <dbReference type="ARBA" id="ARBA00022679"/>
    </source>
</evidence>